<dbReference type="EMBL" id="JAEPRQ010000004">
    <property type="protein sequence ID" value="MBK4216705.1"/>
    <property type="molecule type" value="Genomic_DNA"/>
</dbReference>
<dbReference type="AlphaFoldDB" id="A0A934W098"/>
<comment type="caution">
    <text evidence="1">The sequence shown here is derived from an EMBL/GenBank/DDBJ whole genome shotgun (WGS) entry which is preliminary data.</text>
</comment>
<protein>
    <submittedName>
        <fullName evidence="1">Uncharacterized protein</fullName>
    </submittedName>
</protein>
<dbReference type="Proteomes" id="UP000640485">
    <property type="component" value="Unassembled WGS sequence"/>
</dbReference>
<name>A0A934W098_9RHOB</name>
<evidence type="ECO:0000313" key="2">
    <source>
        <dbReference type="Proteomes" id="UP000640485"/>
    </source>
</evidence>
<dbReference type="RefSeq" id="WP_200686871.1">
    <property type="nucleotide sequence ID" value="NZ_JAEPRQ010000004.1"/>
</dbReference>
<gene>
    <name evidence="1" type="ORF">JJJ17_12280</name>
</gene>
<sequence length="348" mass="39312">MLAVLALMGIVLISSLRTFAENRSDAMLQPDILDVEIGEPFSGTMARSTRKYDFKILLDMQGLELWPGGEDGSPLQIVLRNGAGQSVALPYQPDSGMLWMYVGVTDELDLDFHTFIRMDPGDGSATQQGEDDIEAISRIYASIMELTLRARDQSSCFHNSIEISEKPCERVILATEKLSPDALREELHRFRTLVSTEEWDRKLPARVLNLGQWWLPNGALAMMTVTASSGGGEDIPGDLSLRVNIKDFVNSYFGRQLLECYDQQAIFPEKMLYSQAQAAHVFHGLYADYFPPVVDGEQVTDPIRRAELDWGQIFYNYWQDKENLSLFCEKLHLLEREAGYEGPFAPPR</sequence>
<reference evidence="1" key="1">
    <citation type="submission" date="2021-01" db="EMBL/GenBank/DDBJ databases">
        <title>Paracoccus amoyensis sp. nov., isolated from the surface seawater along the coast of Xiamen Island, China.</title>
        <authorList>
            <person name="Lyu L."/>
        </authorList>
    </citation>
    <scope>NUCLEOTIDE SEQUENCE</scope>
    <source>
        <strain evidence="1">MJ17</strain>
    </source>
</reference>
<proteinExistence type="predicted"/>
<evidence type="ECO:0000313" key="1">
    <source>
        <dbReference type="EMBL" id="MBK4216705.1"/>
    </source>
</evidence>
<keyword evidence="2" id="KW-1185">Reference proteome</keyword>
<organism evidence="1 2">
    <name type="scientific">Paracoccus caeni</name>
    <dbReference type="NCBI Taxonomy" id="657651"/>
    <lineage>
        <taxon>Bacteria</taxon>
        <taxon>Pseudomonadati</taxon>
        <taxon>Pseudomonadota</taxon>
        <taxon>Alphaproteobacteria</taxon>
        <taxon>Rhodobacterales</taxon>
        <taxon>Paracoccaceae</taxon>
        <taxon>Paracoccus</taxon>
    </lineage>
</organism>
<accession>A0A934W098</accession>